<reference evidence="2 3" key="2">
    <citation type="submission" date="2018-11" db="EMBL/GenBank/DDBJ databases">
        <authorList>
            <consortium name="Pathogen Informatics"/>
        </authorList>
    </citation>
    <scope>NUCLEOTIDE SEQUENCE [LARGE SCALE GENOMIC DNA]</scope>
</reference>
<dbReference type="AlphaFoldDB" id="A0A183H1C2"/>
<dbReference type="EMBL" id="UZAJ01000581">
    <property type="protein sequence ID" value="VDO28965.1"/>
    <property type="molecule type" value="Genomic_DNA"/>
</dbReference>
<evidence type="ECO:0000313" key="4">
    <source>
        <dbReference type="WBParaSite" id="OFLC_0000128101-mRNA-1"/>
    </source>
</evidence>
<evidence type="ECO:0000313" key="3">
    <source>
        <dbReference type="Proteomes" id="UP000267606"/>
    </source>
</evidence>
<gene>
    <name evidence="2" type="ORF">OFLC_LOCUS1282</name>
</gene>
<name>A0A183H1C2_9BILA</name>
<protein>
    <submittedName>
        <fullName evidence="4">ShKT domain-containing protein</fullName>
    </submittedName>
</protein>
<feature type="region of interest" description="Disordered" evidence="1">
    <location>
        <begin position="115"/>
        <end position="136"/>
    </location>
</feature>
<reference evidence="4" key="1">
    <citation type="submission" date="2016-06" db="UniProtKB">
        <authorList>
            <consortium name="WormBaseParasite"/>
        </authorList>
    </citation>
    <scope>IDENTIFICATION</scope>
</reference>
<dbReference type="Proteomes" id="UP000267606">
    <property type="component" value="Unassembled WGS sequence"/>
</dbReference>
<dbReference type="STRING" id="387005.A0A183H1C2"/>
<evidence type="ECO:0000256" key="1">
    <source>
        <dbReference type="SAM" id="MobiDB-lite"/>
    </source>
</evidence>
<keyword evidence="3" id="KW-1185">Reference proteome</keyword>
<proteinExistence type="predicted"/>
<organism evidence="4">
    <name type="scientific">Onchocerca flexuosa</name>
    <dbReference type="NCBI Taxonomy" id="387005"/>
    <lineage>
        <taxon>Eukaryota</taxon>
        <taxon>Metazoa</taxon>
        <taxon>Ecdysozoa</taxon>
        <taxon>Nematoda</taxon>
        <taxon>Chromadorea</taxon>
        <taxon>Rhabditida</taxon>
        <taxon>Spirurina</taxon>
        <taxon>Spiruromorpha</taxon>
        <taxon>Filarioidea</taxon>
        <taxon>Onchocercidae</taxon>
        <taxon>Onchocerca</taxon>
    </lineage>
</organism>
<evidence type="ECO:0000313" key="2">
    <source>
        <dbReference type="EMBL" id="VDO28965.1"/>
    </source>
</evidence>
<accession>A0A183H1C2</accession>
<feature type="compositionally biased region" description="Low complexity" evidence="1">
    <location>
        <begin position="127"/>
        <end position="136"/>
    </location>
</feature>
<sequence length="136" mass="15616">MISSQLDQHFTQSQFISQLISINSHVNPFIHPNSYSLLPLLPNPSQSQHCFENSCKQSTIRVDLNPAITESTHCIPLGKQICLQQCNLNFIKTQCQPACQPICQQNCGHRQLQHQHQQQRQQHHQQQKPTTTAQQQ</sequence>
<dbReference type="WBParaSite" id="OFLC_0000128101-mRNA-1">
    <property type="protein sequence ID" value="OFLC_0000128101-mRNA-1"/>
    <property type="gene ID" value="OFLC_0000128101"/>
</dbReference>